<feature type="domain" description="EGF-like" evidence="7">
    <location>
        <begin position="64"/>
        <end position="102"/>
    </location>
</feature>
<dbReference type="FunFam" id="2.10.25.10:FF:000151">
    <property type="entry name" value="FAT atypical cadherin 4"/>
    <property type="match status" value="1"/>
</dbReference>
<keyword evidence="3" id="KW-0677">Repeat</keyword>
<dbReference type="PROSITE" id="PS01187">
    <property type="entry name" value="EGF_CA"/>
    <property type="match status" value="1"/>
</dbReference>
<dbReference type="FunFam" id="2.10.25.10:FF:000100">
    <property type="entry name" value="neurogenic locus notch homolog protein 3"/>
    <property type="match status" value="1"/>
</dbReference>
<keyword evidence="4 6" id="KW-1015">Disulfide bond</keyword>
<dbReference type="Pfam" id="PF00008">
    <property type="entry name" value="EGF"/>
    <property type="match status" value="3"/>
</dbReference>
<feature type="non-terminal residue" evidence="8">
    <location>
        <position position="261"/>
    </location>
</feature>
<comment type="caution">
    <text evidence="8">The sequence shown here is derived from an EMBL/GenBank/DDBJ whole genome shotgun (WGS) entry which is preliminary data.</text>
</comment>
<dbReference type="Pfam" id="PF07645">
    <property type="entry name" value="EGF_CA"/>
    <property type="match status" value="1"/>
</dbReference>
<dbReference type="GO" id="GO:0005509">
    <property type="term" value="F:calcium ion binding"/>
    <property type="evidence" value="ECO:0007669"/>
    <property type="project" value="InterPro"/>
</dbReference>
<dbReference type="FunFam" id="2.10.25.10:FF:000185">
    <property type="entry name" value="basement membrane-specific heparan sulfate proteoglycan core protein-like"/>
    <property type="match status" value="1"/>
</dbReference>
<evidence type="ECO:0000256" key="3">
    <source>
        <dbReference type="ARBA" id="ARBA00022737"/>
    </source>
</evidence>
<evidence type="ECO:0000313" key="8">
    <source>
        <dbReference type="EMBL" id="POI28954.1"/>
    </source>
</evidence>
<dbReference type="InterPro" id="IPR018097">
    <property type="entry name" value="EGF_Ca-bd_CS"/>
</dbReference>
<protein>
    <recommendedName>
        <fullName evidence="7">EGF-like domain-containing protein</fullName>
    </recommendedName>
</protein>
<feature type="domain" description="EGF-like" evidence="7">
    <location>
        <begin position="141"/>
        <end position="178"/>
    </location>
</feature>
<evidence type="ECO:0000256" key="4">
    <source>
        <dbReference type="ARBA" id="ARBA00023157"/>
    </source>
</evidence>
<evidence type="ECO:0000256" key="2">
    <source>
        <dbReference type="ARBA" id="ARBA00022729"/>
    </source>
</evidence>
<dbReference type="Proteomes" id="UP000237246">
    <property type="component" value="Unassembled WGS sequence"/>
</dbReference>
<feature type="disulfide bond" evidence="6">
    <location>
        <begin position="168"/>
        <end position="177"/>
    </location>
</feature>
<dbReference type="InterPro" id="IPR013032">
    <property type="entry name" value="EGF-like_CS"/>
</dbReference>
<feature type="disulfide bond" evidence="6">
    <location>
        <begin position="32"/>
        <end position="49"/>
    </location>
</feature>
<dbReference type="InterPro" id="IPR001881">
    <property type="entry name" value="EGF-like_Ca-bd_dom"/>
</dbReference>
<dbReference type="EMBL" id="PPHD01017233">
    <property type="protein sequence ID" value="POI28954.1"/>
    <property type="molecule type" value="Genomic_DNA"/>
</dbReference>
<dbReference type="PRINTS" id="PR00010">
    <property type="entry name" value="EGFBLOOD"/>
</dbReference>
<keyword evidence="2" id="KW-0732">Signal</keyword>
<dbReference type="InterPro" id="IPR049883">
    <property type="entry name" value="NOTCH1_EGF-like"/>
</dbReference>
<dbReference type="Gene3D" id="2.10.25.10">
    <property type="entry name" value="Laminin"/>
    <property type="match status" value="5"/>
</dbReference>
<sequence>MNVSRQIERGRCREGYLGDYCQYRNPCESNTCKNGGTCETTSLIGKATCKCAPGFTGEDCQYSESHICYVSQPCLNGGTCHPHSQETYECVCPPGYTGKDCQWIDACTSQPCANGSTCTVSGHKFSCICQSGYTGQKCEIDVNECATPGLCHHGGTCINLHGSFRCQCKPGYTGHRCESNYVPCSPSPCMNGGTCHQTSDFTFECNCLPVLQVLCTYSVAKLLLFNSQEELDRNGALCNLTYMLSAEAFIRVSSQLAMSWF</sequence>
<gene>
    <name evidence="8" type="ORF">CIB84_007296</name>
</gene>
<feature type="disulfide bond" evidence="6">
    <location>
        <begin position="92"/>
        <end position="101"/>
    </location>
</feature>
<dbReference type="PANTHER" id="PTHR24049">
    <property type="entry name" value="CRUMBS FAMILY MEMBER"/>
    <property type="match status" value="1"/>
</dbReference>
<dbReference type="CDD" id="cd00054">
    <property type="entry name" value="EGF_CA"/>
    <property type="match status" value="4"/>
</dbReference>
<dbReference type="Pfam" id="PF12661">
    <property type="entry name" value="hEGF"/>
    <property type="match status" value="1"/>
</dbReference>
<evidence type="ECO:0000256" key="1">
    <source>
        <dbReference type="ARBA" id="ARBA00022536"/>
    </source>
</evidence>
<dbReference type="SMART" id="SM00181">
    <property type="entry name" value="EGF"/>
    <property type="match status" value="5"/>
</dbReference>
<keyword evidence="1 6" id="KW-0245">EGF-like domain</keyword>
<comment type="caution">
    <text evidence="6">Lacks conserved residue(s) required for the propagation of feature annotation.</text>
</comment>
<dbReference type="InterPro" id="IPR000742">
    <property type="entry name" value="EGF"/>
</dbReference>
<proteinExistence type="predicted"/>
<dbReference type="FunFam" id="2.10.25.10:FF:000423">
    <property type="entry name" value="Neurogenic locus notch homolog protein 2"/>
    <property type="match status" value="1"/>
</dbReference>
<reference evidence="8 9" key="1">
    <citation type="submission" date="2018-01" db="EMBL/GenBank/DDBJ databases">
        <title>Comparison of the Chinese Bamboo Partridge and Red Junglefowl genome sequences highlights the importance of demography in genome evolution.</title>
        <authorList>
            <person name="Tiley G.P."/>
            <person name="Kimball R.T."/>
            <person name="Braun E.L."/>
            <person name="Burleigh J.G."/>
        </authorList>
    </citation>
    <scope>NUCLEOTIDE SEQUENCE [LARGE SCALE GENOMIC DNA]</scope>
    <source>
        <strain evidence="8">RTK389</strain>
        <tissue evidence="8">Blood</tissue>
    </source>
</reference>
<evidence type="ECO:0000259" key="7">
    <source>
        <dbReference type="PROSITE" id="PS50026"/>
    </source>
</evidence>
<feature type="domain" description="EGF-like" evidence="7">
    <location>
        <begin position="103"/>
        <end position="139"/>
    </location>
</feature>
<dbReference type="InterPro" id="IPR051022">
    <property type="entry name" value="Notch_Cell-Fate_Det"/>
</dbReference>
<dbReference type="InterPro" id="IPR000152">
    <property type="entry name" value="EGF-type_Asp/Asn_hydroxyl_site"/>
</dbReference>
<feature type="domain" description="EGF-like" evidence="7">
    <location>
        <begin position="180"/>
        <end position="216"/>
    </location>
</feature>
<feature type="domain" description="EGF-like" evidence="7">
    <location>
        <begin position="23"/>
        <end position="61"/>
    </location>
</feature>
<keyword evidence="5" id="KW-0325">Glycoprotein</keyword>
<dbReference type="SUPFAM" id="SSF57196">
    <property type="entry name" value="EGF/Laminin"/>
    <property type="match status" value="4"/>
</dbReference>
<accession>A0A2P4SXW9</accession>
<dbReference type="PANTHER" id="PTHR24049:SF32">
    <property type="entry name" value="EGF-LIKE DOMAIN-CONTAINING PROTEIN"/>
    <property type="match status" value="1"/>
</dbReference>
<evidence type="ECO:0000313" key="9">
    <source>
        <dbReference type="Proteomes" id="UP000237246"/>
    </source>
</evidence>
<dbReference type="PROSITE" id="PS00022">
    <property type="entry name" value="EGF_1"/>
    <property type="match status" value="4"/>
</dbReference>
<dbReference type="PROSITE" id="PS01186">
    <property type="entry name" value="EGF_2"/>
    <property type="match status" value="4"/>
</dbReference>
<feature type="disulfide bond" evidence="6">
    <location>
        <begin position="129"/>
        <end position="138"/>
    </location>
</feature>
<dbReference type="OrthoDB" id="283575at2759"/>
<feature type="disulfide bond" evidence="6">
    <location>
        <begin position="51"/>
        <end position="60"/>
    </location>
</feature>
<dbReference type="PROSITE" id="PS00010">
    <property type="entry name" value="ASX_HYDROXYL"/>
    <property type="match status" value="1"/>
</dbReference>
<dbReference type="AlphaFoldDB" id="A0A2P4SXW9"/>
<dbReference type="GO" id="GO:0071944">
    <property type="term" value="C:cell periphery"/>
    <property type="evidence" value="ECO:0007669"/>
    <property type="project" value="UniProtKB-ARBA"/>
</dbReference>
<keyword evidence="9" id="KW-1185">Reference proteome</keyword>
<evidence type="ECO:0000256" key="5">
    <source>
        <dbReference type="ARBA" id="ARBA00023180"/>
    </source>
</evidence>
<organism evidence="8 9">
    <name type="scientific">Bambusicola thoracicus</name>
    <name type="common">Chinese bamboo-partridge</name>
    <name type="synonym">Perdix thoracica</name>
    <dbReference type="NCBI Taxonomy" id="9083"/>
    <lineage>
        <taxon>Eukaryota</taxon>
        <taxon>Metazoa</taxon>
        <taxon>Chordata</taxon>
        <taxon>Craniata</taxon>
        <taxon>Vertebrata</taxon>
        <taxon>Euteleostomi</taxon>
        <taxon>Archelosauria</taxon>
        <taxon>Archosauria</taxon>
        <taxon>Dinosauria</taxon>
        <taxon>Saurischia</taxon>
        <taxon>Theropoda</taxon>
        <taxon>Coelurosauria</taxon>
        <taxon>Aves</taxon>
        <taxon>Neognathae</taxon>
        <taxon>Galloanserae</taxon>
        <taxon>Galliformes</taxon>
        <taxon>Phasianidae</taxon>
        <taxon>Perdicinae</taxon>
        <taxon>Bambusicola</taxon>
    </lineage>
</organism>
<dbReference type="SMART" id="SM00179">
    <property type="entry name" value="EGF_CA"/>
    <property type="match status" value="4"/>
</dbReference>
<dbReference type="PROSITE" id="PS50026">
    <property type="entry name" value="EGF_3"/>
    <property type="match status" value="5"/>
</dbReference>
<name>A0A2P4SXW9_BAMTH</name>
<evidence type="ECO:0000256" key="6">
    <source>
        <dbReference type="PROSITE-ProRule" id="PRU00076"/>
    </source>
</evidence>